<dbReference type="EMBL" id="BAAATR010000066">
    <property type="protein sequence ID" value="GAA2279066.1"/>
    <property type="molecule type" value="Genomic_DNA"/>
</dbReference>
<name>A0ABN3F0V0_9ACTN</name>
<dbReference type="Proteomes" id="UP001500305">
    <property type="component" value="Unassembled WGS sequence"/>
</dbReference>
<gene>
    <name evidence="1" type="ORF">GCM10010430_76310</name>
</gene>
<accession>A0ABN3F0V0</accession>
<keyword evidence="2" id="KW-1185">Reference proteome</keyword>
<organism evidence="1 2">
    <name type="scientific">Kitasatospora cystarginea</name>
    <dbReference type="NCBI Taxonomy" id="58350"/>
    <lineage>
        <taxon>Bacteria</taxon>
        <taxon>Bacillati</taxon>
        <taxon>Actinomycetota</taxon>
        <taxon>Actinomycetes</taxon>
        <taxon>Kitasatosporales</taxon>
        <taxon>Streptomycetaceae</taxon>
        <taxon>Kitasatospora</taxon>
    </lineage>
</organism>
<protein>
    <submittedName>
        <fullName evidence="1">Uncharacterized protein</fullName>
    </submittedName>
</protein>
<sequence length="213" mass="22410">MDDFDKTLDALFAALPALDAGEQLPDDAPFRRIEMDFAADVAWFEGVFEGETAGCPAGKGPRPVYLVLDGPAEEREVRAILVQFGDTRPVEASWESDGVMANSGVLVLHGGDSYEGADVAQSVAARALAVLRQRTVEEGRWDRAAHLADSFAKAGVDPENIAVDVAPGDFAEGWLLLDGPAGPALGCLVDPDGYSLGPCLDADGNEVAALLVR</sequence>
<dbReference type="RefSeq" id="WP_344641163.1">
    <property type="nucleotide sequence ID" value="NZ_BAAATR010000066.1"/>
</dbReference>
<evidence type="ECO:0000313" key="2">
    <source>
        <dbReference type="Proteomes" id="UP001500305"/>
    </source>
</evidence>
<evidence type="ECO:0000313" key="1">
    <source>
        <dbReference type="EMBL" id="GAA2279066.1"/>
    </source>
</evidence>
<comment type="caution">
    <text evidence="1">The sequence shown here is derived from an EMBL/GenBank/DDBJ whole genome shotgun (WGS) entry which is preliminary data.</text>
</comment>
<proteinExistence type="predicted"/>
<reference evidence="1 2" key="1">
    <citation type="journal article" date="2019" name="Int. J. Syst. Evol. Microbiol.">
        <title>The Global Catalogue of Microorganisms (GCM) 10K type strain sequencing project: providing services to taxonomists for standard genome sequencing and annotation.</title>
        <authorList>
            <consortium name="The Broad Institute Genomics Platform"/>
            <consortium name="The Broad Institute Genome Sequencing Center for Infectious Disease"/>
            <person name="Wu L."/>
            <person name="Ma J."/>
        </authorList>
    </citation>
    <scope>NUCLEOTIDE SEQUENCE [LARGE SCALE GENOMIC DNA]</scope>
    <source>
        <strain evidence="1 2">JCM 7356</strain>
    </source>
</reference>